<evidence type="ECO:0000313" key="7">
    <source>
        <dbReference type="Proteomes" id="UP001177670"/>
    </source>
</evidence>
<comment type="caution">
    <text evidence="6">The sequence shown here is derived from an EMBL/GenBank/DDBJ whole genome shotgun (WGS) entry which is preliminary data.</text>
</comment>
<evidence type="ECO:0000256" key="2">
    <source>
        <dbReference type="ARBA" id="ARBA00023054"/>
    </source>
</evidence>
<sequence>MLRIKELQNQLADAHYRLNELANENKLLKALQKRQDSALKRYEGTNAELPRIINSHHEELRILQSKYKKLKTLQKETCDLLKEKENELLHLQSQNKHLLQLSKDRNLAEREKLQLEVSDLNHRIQQQQNTIQTLNKKLTLETKSLKQQLHLEISKRKETQKHLDETGEKLKTLENLLDNRERRLYYSGQLLFPDKNRRFGTQSLTNLRDVSSSNPLKIPDKNRKWQTDIQKNSLPILYTSELNDKIKTEKRVNSNQTLEYIKSETMTNLEQVRKYRLQKSSYGNTSNNLEAKSKELDFTINENSEISVDLEKSERLDDQQKEVQRYQTSADKFRKIYNNRKYENFICSSEGSESEDENENGKNDYKNATNNSKQLHARLISSADTSDSKELTFSNCKYRDKLKILIRERKNTYESDSEIDPEIRKESIEHYITVNNALISEYDDNQAHYNSDKEVEKLSCSKNILNESQNVYQNLIDKMHIQTKNIENENIYTQHDVQTECKNSENIENYIIEQTKTQEFNNASMTKNDKNDFENKSLLQTYSKDEHDISFKANNTESESVNGSGGIKPEISHTNEILFNGSQKKSSVKDLLNSSRNLSQGATNKVVTTEVEIQSKNIVESYDLETKNKLNKQELENIDTVSHNIQSLDNDSVHDILTDVSITTENNVKTKIINYNKEKLLASMKAIDNNENIEFINENYGKPDITKRKQMTENVFHNIPSHVKKKQDIIKDIFDTDVIKNESTDSCDKLH</sequence>
<evidence type="ECO:0000313" key="6">
    <source>
        <dbReference type="EMBL" id="KAK1126927.1"/>
    </source>
</evidence>
<protein>
    <recommendedName>
        <fullName evidence="5">Lebercilin domain-containing protein</fullName>
    </recommendedName>
</protein>
<dbReference type="PANTHER" id="PTHR16650:SF6">
    <property type="entry name" value="GH21622P"/>
    <property type="match status" value="1"/>
</dbReference>
<dbReference type="Proteomes" id="UP001177670">
    <property type="component" value="Unassembled WGS sequence"/>
</dbReference>
<dbReference type="GO" id="GO:0042073">
    <property type="term" value="P:intraciliary transport"/>
    <property type="evidence" value="ECO:0007669"/>
    <property type="project" value="TreeGrafter"/>
</dbReference>
<dbReference type="AlphaFoldDB" id="A0AA40FX33"/>
<dbReference type="Pfam" id="PF15619">
    <property type="entry name" value="Lebercilin"/>
    <property type="match status" value="1"/>
</dbReference>
<organism evidence="6 7">
    <name type="scientific">Melipona bicolor</name>
    <dbReference type="NCBI Taxonomy" id="60889"/>
    <lineage>
        <taxon>Eukaryota</taxon>
        <taxon>Metazoa</taxon>
        <taxon>Ecdysozoa</taxon>
        <taxon>Arthropoda</taxon>
        <taxon>Hexapoda</taxon>
        <taxon>Insecta</taxon>
        <taxon>Pterygota</taxon>
        <taxon>Neoptera</taxon>
        <taxon>Endopterygota</taxon>
        <taxon>Hymenoptera</taxon>
        <taxon>Apocrita</taxon>
        <taxon>Aculeata</taxon>
        <taxon>Apoidea</taxon>
        <taxon>Anthophila</taxon>
        <taxon>Apidae</taxon>
        <taxon>Melipona</taxon>
    </lineage>
</organism>
<feature type="domain" description="Lebercilin" evidence="5">
    <location>
        <begin position="2"/>
        <end position="184"/>
    </location>
</feature>
<dbReference type="InterPro" id="IPR026188">
    <property type="entry name" value="Lebercilin-like"/>
</dbReference>
<dbReference type="EMBL" id="JAHYIQ010000013">
    <property type="protein sequence ID" value="KAK1126927.1"/>
    <property type="molecule type" value="Genomic_DNA"/>
</dbReference>
<gene>
    <name evidence="6" type="ORF">K0M31_004547</name>
</gene>
<dbReference type="InterPro" id="IPR028933">
    <property type="entry name" value="Lebercilin_dom"/>
</dbReference>
<dbReference type="PANTHER" id="PTHR16650">
    <property type="entry name" value="C21ORF13-RELATED"/>
    <property type="match status" value="1"/>
</dbReference>
<evidence type="ECO:0000259" key="5">
    <source>
        <dbReference type="Pfam" id="PF15619"/>
    </source>
</evidence>
<feature type="region of interest" description="Disordered" evidence="4">
    <location>
        <begin position="349"/>
        <end position="370"/>
    </location>
</feature>
<proteinExistence type="inferred from homology"/>
<feature type="coiled-coil region" evidence="3">
    <location>
        <begin position="4"/>
        <end position="183"/>
    </location>
</feature>
<name>A0AA40FX33_9HYME</name>
<comment type="similarity">
    <text evidence="1">Belongs to the LCA5 family.</text>
</comment>
<evidence type="ECO:0000256" key="1">
    <source>
        <dbReference type="ARBA" id="ARBA00010229"/>
    </source>
</evidence>
<evidence type="ECO:0000256" key="3">
    <source>
        <dbReference type="SAM" id="Coils"/>
    </source>
</evidence>
<reference evidence="6" key="1">
    <citation type="submission" date="2021-10" db="EMBL/GenBank/DDBJ databases">
        <title>Melipona bicolor Genome sequencing and assembly.</title>
        <authorList>
            <person name="Araujo N.S."/>
            <person name="Arias M.C."/>
        </authorList>
    </citation>
    <scope>NUCLEOTIDE SEQUENCE</scope>
    <source>
        <strain evidence="6">USP_2M_L1-L4_2017</strain>
        <tissue evidence="6">Whole body</tissue>
    </source>
</reference>
<keyword evidence="2 3" id="KW-0175">Coiled coil</keyword>
<evidence type="ECO:0000256" key="4">
    <source>
        <dbReference type="SAM" id="MobiDB-lite"/>
    </source>
</evidence>
<dbReference type="GO" id="GO:0005930">
    <property type="term" value="C:axoneme"/>
    <property type="evidence" value="ECO:0007669"/>
    <property type="project" value="TreeGrafter"/>
</dbReference>
<keyword evidence="7" id="KW-1185">Reference proteome</keyword>
<accession>A0AA40FX33</accession>